<dbReference type="OrthoDB" id="672058at2759"/>
<keyword evidence="3" id="KW-1185">Reference proteome</keyword>
<accession>A0A5J4ZP09</accession>
<dbReference type="InterPro" id="IPR007608">
    <property type="entry name" value="Senescence_reg_S40"/>
</dbReference>
<evidence type="ECO:0000256" key="1">
    <source>
        <dbReference type="ARBA" id="ARBA00034773"/>
    </source>
</evidence>
<name>A0A5J4ZP09_9ASTE</name>
<gene>
    <name evidence="2" type="ORF">F0562_013792</name>
</gene>
<dbReference type="PANTHER" id="PTHR33083:SF49">
    <property type="entry name" value="SENESCENCE REGULATOR"/>
    <property type="match status" value="1"/>
</dbReference>
<organism evidence="2 3">
    <name type="scientific">Nyssa sinensis</name>
    <dbReference type="NCBI Taxonomy" id="561372"/>
    <lineage>
        <taxon>Eukaryota</taxon>
        <taxon>Viridiplantae</taxon>
        <taxon>Streptophyta</taxon>
        <taxon>Embryophyta</taxon>
        <taxon>Tracheophyta</taxon>
        <taxon>Spermatophyta</taxon>
        <taxon>Magnoliopsida</taxon>
        <taxon>eudicotyledons</taxon>
        <taxon>Gunneridae</taxon>
        <taxon>Pentapetalae</taxon>
        <taxon>asterids</taxon>
        <taxon>Cornales</taxon>
        <taxon>Nyssaceae</taxon>
        <taxon>Nyssa</taxon>
    </lineage>
</organism>
<dbReference type="AlphaFoldDB" id="A0A5J4ZP09"/>
<dbReference type="Proteomes" id="UP000325577">
    <property type="component" value="Linkage Group LG6"/>
</dbReference>
<sequence>MEEEFQESEVIFRETVATYDEDDYNFTAHSNSLVLPSNKNPKRKKMKKKKNSIPVEIPQNAQGNSWFQCVESDFFDDEEFEDGELVPPHVLLGRRVAGKMAFSVCTGIGRTLKGRDLSEVRNSILRMTGFLETFAYDGVSSMH</sequence>
<evidence type="ECO:0000313" key="3">
    <source>
        <dbReference type="Proteomes" id="UP000325577"/>
    </source>
</evidence>
<evidence type="ECO:0008006" key="4">
    <source>
        <dbReference type="Google" id="ProtNLM"/>
    </source>
</evidence>
<reference evidence="2 3" key="1">
    <citation type="submission" date="2019-09" db="EMBL/GenBank/DDBJ databases">
        <title>A chromosome-level genome assembly of the Chinese tupelo Nyssa sinensis.</title>
        <authorList>
            <person name="Yang X."/>
            <person name="Kang M."/>
            <person name="Yang Y."/>
            <person name="Xiong H."/>
            <person name="Wang M."/>
            <person name="Zhang Z."/>
            <person name="Wang Z."/>
            <person name="Wu H."/>
            <person name="Ma T."/>
            <person name="Liu J."/>
            <person name="Xi Z."/>
        </authorList>
    </citation>
    <scope>NUCLEOTIDE SEQUENCE [LARGE SCALE GENOMIC DNA]</scope>
    <source>
        <strain evidence="2">J267</strain>
        <tissue evidence="2">Leaf</tissue>
    </source>
</reference>
<dbReference type="Pfam" id="PF04520">
    <property type="entry name" value="Senescence_reg"/>
    <property type="match status" value="1"/>
</dbReference>
<evidence type="ECO:0000313" key="2">
    <source>
        <dbReference type="EMBL" id="KAA8519584.1"/>
    </source>
</evidence>
<proteinExistence type="inferred from homology"/>
<dbReference type="EMBL" id="CM018049">
    <property type="protein sequence ID" value="KAA8519584.1"/>
    <property type="molecule type" value="Genomic_DNA"/>
</dbReference>
<comment type="similarity">
    <text evidence="1">Belongs to the senescence regulator S40 family.</text>
</comment>
<dbReference type="GO" id="GO:0010150">
    <property type="term" value="P:leaf senescence"/>
    <property type="evidence" value="ECO:0007669"/>
    <property type="project" value="UniProtKB-ARBA"/>
</dbReference>
<protein>
    <recommendedName>
        <fullName evidence="4">Senescence regulator</fullName>
    </recommendedName>
</protein>
<dbReference type="PANTHER" id="PTHR33083">
    <property type="entry name" value="EXPRESSED PROTEIN"/>
    <property type="match status" value="1"/>
</dbReference>